<proteinExistence type="predicted"/>
<protein>
    <submittedName>
        <fullName evidence="1">Uncharacterized protein</fullName>
    </submittedName>
</protein>
<accession>A0ABV0SA38</accession>
<reference evidence="1 2" key="1">
    <citation type="submission" date="2021-06" db="EMBL/GenBank/DDBJ databases">
        <authorList>
            <person name="Palmer J.M."/>
        </authorList>
    </citation>
    <scope>NUCLEOTIDE SEQUENCE [LARGE SCALE GENOMIC DNA]</scope>
    <source>
        <strain evidence="1 2">XC_2019</strain>
        <tissue evidence="1">Muscle</tissue>
    </source>
</reference>
<comment type="caution">
    <text evidence="1">The sequence shown here is derived from an EMBL/GenBank/DDBJ whole genome shotgun (WGS) entry which is preliminary data.</text>
</comment>
<organism evidence="1 2">
    <name type="scientific">Xenoophorus captivus</name>
    <dbReference type="NCBI Taxonomy" id="1517983"/>
    <lineage>
        <taxon>Eukaryota</taxon>
        <taxon>Metazoa</taxon>
        <taxon>Chordata</taxon>
        <taxon>Craniata</taxon>
        <taxon>Vertebrata</taxon>
        <taxon>Euteleostomi</taxon>
        <taxon>Actinopterygii</taxon>
        <taxon>Neopterygii</taxon>
        <taxon>Teleostei</taxon>
        <taxon>Neoteleostei</taxon>
        <taxon>Acanthomorphata</taxon>
        <taxon>Ovalentaria</taxon>
        <taxon>Atherinomorphae</taxon>
        <taxon>Cyprinodontiformes</taxon>
        <taxon>Goodeidae</taxon>
        <taxon>Xenoophorus</taxon>
    </lineage>
</organism>
<dbReference type="Proteomes" id="UP001434883">
    <property type="component" value="Unassembled WGS sequence"/>
</dbReference>
<gene>
    <name evidence="1" type="ORF">XENOCAPTIV_028620</name>
</gene>
<dbReference type="EMBL" id="JAHRIN010075116">
    <property type="protein sequence ID" value="MEQ2216986.1"/>
    <property type="molecule type" value="Genomic_DNA"/>
</dbReference>
<keyword evidence="2" id="KW-1185">Reference proteome</keyword>
<name>A0ABV0SA38_9TELE</name>
<evidence type="ECO:0000313" key="1">
    <source>
        <dbReference type="EMBL" id="MEQ2216986.1"/>
    </source>
</evidence>
<evidence type="ECO:0000313" key="2">
    <source>
        <dbReference type="Proteomes" id="UP001434883"/>
    </source>
</evidence>
<sequence>MLILEGLQRPKYLFLGTLQQGNLFREYTISKVKHGITLWDQYFKAGTDKLVKDDRNINGTKYRPVPEENTLQGLKDTRVKIQLSTGHQSETHRKSFNGMVYMKAY</sequence>